<dbReference type="SUPFAM" id="SSF53800">
    <property type="entry name" value="Chelatase"/>
    <property type="match status" value="1"/>
</dbReference>
<sequence>MAHGAPESTDDIPEYLKKIRGGKESTPETIQIIRDRYEQIGGKSPLREITAELADRLEKFLNQQGSQFKVYVGMRNWSPYISDEVKRMKEDGIEKVIALCLAPQFSTWSTKLYFNAFKEALKSCGGEKIDVHFIGSWANHPLLIDVFAEKYQEALKKLDSEKPESIYTIFTAHSIPSESIELGDPYDQEFNKTVQLLVDRVKPNHWYQAYQSQGMIPVPWLGPTVESVLDKISRLGSKTVLVVPVGFVCDHVEILFDIDIEFKKYAEDRKLKLYRTESLNFSPTYIEALASIAWEAMV</sequence>
<accession>A0A381RM59</accession>
<dbReference type="Pfam" id="PF00762">
    <property type="entry name" value="Ferrochelatase"/>
    <property type="match status" value="1"/>
</dbReference>
<dbReference type="InterPro" id="IPR001015">
    <property type="entry name" value="Ferrochelatase"/>
</dbReference>
<name>A0A381RM59_9ZZZZ</name>
<dbReference type="PANTHER" id="PTHR11108">
    <property type="entry name" value="FERROCHELATASE"/>
    <property type="match status" value="1"/>
</dbReference>
<reference evidence="6" key="1">
    <citation type="submission" date="2018-05" db="EMBL/GenBank/DDBJ databases">
        <authorList>
            <person name="Lanie J.A."/>
            <person name="Ng W.-L."/>
            <person name="Kazmierczak K.M."/>
            <person name="Andrzejewski T.M."/>
            <person name="Davidsen T.M."/>
            <person name="Wayne K.J."/>
            <person name="Tettelin H."/>
            <person name="Glass J.I."/>
            <person name="Rusch D."/>
            <person name="Podicherti R."/>
            <person name="Tsui H.-C.T."/>
            <person name="Winkler M.E."/>
        </authorList>
    </citation>
    <scope>NUCLEOTIDE SEQUENCE</scope>
</reference>
<dbReference type="UniPathway" id="UPA00252"/>
<evidence type="ECO:0000256" key="1">
    <source>
        <dbReference type="ARBA" id="ARBA00004744"/>
    </source>
</evidence>
<dbReference type="PANTHER" id="PTHR11108:SF1">
    <property type="entry name" value="FERROCHELATASE, MITOCHONDRIAL"/>
    <property type="match status" value="1"/>
</dbReference>
<comment type="pathway">
    <text evidence="1">Porphyrin-containing compound metabolism; protoheme biosynthesis.</text>
</comment>
<keyword evidence="4" id="KW-0456">Lyase</keyword>
<keyword evidence="3" id="KW-0350">Heme biosynthesis</keyword>
<dbReference type="InterPro" id="IPR033659">
    <property type="entry name" value="Ferrochelatase_N"/>
</dbReference>
<gene>
    <name evidence="6" type="ORF">METZ01_LOCUS45799</name>
</gene>
<evidence type="ECO:0000313" key="6">
    <source>
        <dbReference type="EMBL" id="SUZ92945.1"/>
    </source>
</evidence>
<evidence type="ECO:0008006" key="7">
    <source>
        <dbReference type="Google" id="ProtNLM"/>
    </source>
</evidence>
<dbReference type="HAMAP" id="MF_00323">
    <property type="entry name" value="Ferrochelatase"/>
    <property type="match status" value="1"/>
</dbReference>
<dbReference type="AlphaFoldDB" id="A0A381RM59"/>
<evidence type="ECO:0000256" key="5">
    <source>
        <dbReference type="ARBA" id="ARBA00023244"/>
    </source>
</evidence>
<dbReference type="GO" id="GO:0006783">
    <property type="term" value="P:heme biosynthetic process"/>
    <property type="evidence" value="ECO:0007669"/>
    <property type="project" value="UniProtKB-KW"/>
</dbReference>
<dbReference type="Gene3D" id="3.40.50.1400">
    <property type="match status" value="2"/>
</dbReference>
<keyword evidence="5" id="KW-0627">Porphyrin biosynthesis</keyword>
<organism evidence="6">
    <name type="scientific">marine metagenome</name>
    <dbReference type="NCBI Taxonomy" id="408172"/>
    <lineage>
        <taxon>unclassified sequences</taxon>
        <taxon>metagenomes</taxon>
        <taxon>ecological metagenomes</taxon>
    </lineage>
</organism>
<proteinExistence type="inferred from homology"/>
<dbReference type="CDD" id="cd03411">
    <property type="entry name" value="Ferrochelatase_N"/>
    <property type="match status" value="1"/>
</dbReference>
<keyword evidence="2" id="KW-0408">Iron</keyword>
<dbReference type="CDD" id="cd00419">
    <property type="entry name" value="Ferrochelatase_C"/>
    <property type="match status" value="1"/>
</dbReference>
<evidence type="ECO:0000256" key="4">
    <source>
        <dbReference type="ARBA" id="ARBA00023239"/>
    </source>
</evidence>
<dbReference type="NCBIfam" id="TIGR00109">
    <property type="entry name" value="hemH"/>
    <property type="match status" value="1"/>
</dbReference>
<dbReference type="EMBL" id="UINC01002104">
    <property type="protein sequence ID" value="SUZ92945.1"/>
    <property type="molecule type" value="Genomic_DNA"/>
</dbReference>
<protein>
    <recommendedName>
        <fullName evidence="7">Ferrochelatase</fullName>
    </recommendedName>
</protein>
<evidence type="ECO:0000256" key="2">
    <source>
        <dbReference type="ARBA" id="ARBA00023004"/>
    </source>
</evidence>
<evidence type="ECO:0000256" key="3">
    <source>
        <dbReference type="ARBA" id="ARBA00023133"/>
    </source>
</evidence>
<dbReference type="GO" id="GO:0004325">
    <property type="term" value="F:ferrochelatase activity"/>
    <property type="evidence" value="ECO:0007669"/>
    <property type="project" value="InterPro"/>
</dbReference>
<dbReference type="InterPro" id="IPR033644">
    <property type="entry name" value="Ferrochelatase_C"/>
</dbReference>